<evidence type="ECO:0000313" key="6">
    <source>
        <dbReference type="EMBL" id="MFD2566789.1"/>
    </source>
</evidence>
<dbReference type="Gene3D" id="3.30.470.20">
    <property type="entry name" value="ATP-grasp fold, B domain"/>
    <property type="match status" value="1"/>
</dbReference>
<keyword evidence="2 4" id="KW-0547">Nucleotide-binding</keyword>
<evidence type="ECO:0000256" key="4">
    <source>
        <dbReference type="PROSITE-ProRule" id="PRU00409"/>
    </source>
</evidence>
<dbReference type="InterPro" id="IPR011761">
    <property type="entry name" value="ATP-grasp"/>
</dbReference>
<evidence type="ECO:0000256" key="3">
    <source>
        <dbReference type="ARBA" id="ARBA00022840"/>
    </source>
</evidence>
<feature type="domain" description="ATP-grasp" evidence="5">
    <location>
        <begin position="108"/>
        <end position="288"/>
    </location>
</feature>
<accession>A0ABW5LSB8</accession>
<keyword evidence="7" id="KW-1185">Reference proteome</keyword>
<dbReference type="SUPFAM" id="SSF56059">
    <property type="entry name" value="Glutathione synthetase ATP-binding domain-like"/>
    <property type="match status" value="1"/>
</dbReference>
<dbReference type="Pfam" id="PF02655">
    <property type="entry name" value="ATP-grasp_3"/>
    <property type="match status" value="1"/>
</dbReference>
<evidence type="ECO:0000313" key="7">
    <source>
        <dbReference type="Proteomes" id="UP001597508"/>
    </source>
</evidence>
<protein>
    <submittedName>
        <fullName evidence="6">ATP-grasp domain-containing protein</fullName>
    </submittedName>
</protein>
<evidence type="ECO:0000259" key="5">
    <source>
        <dbReference type="PROSITE" id="PS50975"/>
    </source>
</evidence>
<dbReference type="Gene3D" id="3.40.50.20">
    <property type="match status" value="1"/>
</dbReference>
<sequence>MKQKTLILGAGSFQKGLISYLKDQGFYTICVTNKPHEISALEADKVLDVSYLEISEVLKIFEQENAAQIFCVASDLALPTQSAVQSHFKLRGLQKEEVDFFANKWNYKSLLNQTSLAPITRRVEKMEELADFLEEVDLIIGKPKSGSGSKGILKISSAEKADLLPPKKLKEYIFEGYIEGNELGCDLFILDDTIAYACPTHKETNTKGVPMGHLILSGLQNESLLVYLNRLKKALKLNDGFYNLDIMQQGEQYYLLDISPRLGGNCIPEVIHLGYGVHEYELLTKWFFQKTISPLTVSFRKNVGVYIIHSEEKGMLLSKEENNHPFKKHEVELFWNKRIGDTIEIFDQGAHHMGYFIFSANSNEELLELFEEIKSYSWFTLEKH</sequence>
<name>A0ABW5LSB8_9FLAO</name>
<organism evidence="6 7">
    <name type="scientific">Pseudotenacibaculum haliotis</name>
    <dbReference type="NCBI Taxonomy" id="1862138"/>
    <lineage>
        <taxon>Bacteria</taxon>
        <taxon>Pseudomonadati</taxon>
        <taxon>Bacteroidota</taxon>
        <taxon>Flavobacteriia</taxon>
        <taxon>Flavobacteriales</taxon>
        <taxon>Flavobacteriaceae</taxon>
        <taxon>Pseudotenacibaculum</taxon>
    </lineage>
</organism>
<keyword evidence="3 4" id="KW-0067">ATP-binding</keyword>
<comment type="caution">
    <text evidence="6">The sequence shown here is derived from an EMBL/GenBank/DDBJ whole genome shotgun (WGS) entry which is preliminary data.</text>
</comment>
<dbReference type="InterPro" id="IPR052032">
    <property type="entry name" value="ATP-dep_AA_Ligase"/>
</dbReference>
<dbReference type="PROSITE" id="PS50975">
    <property type="entry name" value="ATP_GRASP"/>
    <property type="match status" value="1"/>
</dbReference>
<dbReference type="PANTHER" id="PTHR43585:SF2">
    <property type="entry name" value="ATP-GRASP ENZYME FSQD"/>
    <property type="match status" value="1"/>
</dbReference>
<dbReference type="EMBL" id="JBHULH010000001">
    <property type="protein sequence ID" value="MFD2566789.1"/>
    <property type="molecule type" value="Genomic_DNA"/>
</dbReference>
<dbReference type="PANTHER" id="PTHR43585">
    <property type="entry name" value="FUMIPYRROLE BIOSYNTHESIS PROTEIN C"/>
    <property type="match status" value="1"/>
</dbReference>
<gene>
    <name evidence="6" type="ORF">ACFSRZ_05370</name>
</gene>
<dbReference type="Proteomes" id="UP001597508">
    <property type="component" value="Unassembled WGS sequence"/>
</dbReference>
<dbReference type="InterPro" id="IPR003806">
    <property type="entry name" value="ATP-grasp_PylC-type"/>
</dbReference>
<proteinExistence type="predicted"/>
<dbReference type="RefSeq" id="WP_379665492.1">
    <property type="nucleotide sequence ID" value="NZ_JBHULH010000001.1"/>
</dbReference>
<evidence type="ECO:0000256" key="2">
    <source>
        <dbReference type="ARBA" id="ARBA00022741"/>
    </source>
</evidence>
<reference evidence="7" key="1">
    <citation type="journal article" date="2019" name="Int. J. Syst. Evol. Microbiol.">
        <title>The Global Catalogue of Microorganisms (GCM) 10K type strain sequencing project: providing services to taxonomists for standard genome sequencing and annotation.</title>
        <authorList>
            <consortium name="The Broad Institute Genomics Platform"/>
            <consortium name="The Broad Institute Genome Sequencing Center for Infectious Disease"/>
            <person name="Wu L."/>
            <person name="Ma J."/>
        </authorList>
    </citation>
    <scope>NUCLEOTIDE SEQUENCE [LARGE SCALE GENOMIC DNA]</scope>
    <source>
        <strain evidence="7">KCTC 52127</strain>
    </source>
</reference>
<evidence type="ECO:0000256" key="1">
    <source>
        <dbReference type="ARBA" id="ARBA00022598"/>
    </source>
</evidence>
<keyword evidence="1" id="KW-0436">Ligase</keyword>